<feature type="transmembrane region" description="Helical" evidence="2">
    <location>
        <begin position="6"/>
        <end position="26"/>
    </location>
</feature>
<feature type="region of interest" description="Disordered" evidence="1">
    <location>
        <begin position="50"/>
        <end position="69"/>
    </location>
</feature>
<comment type="caution">
    <text evidence="3">The sequence shown here is derived from an EMBL/GenBank/DDBJ whole genome shotgun (WGS) entry which is preliminary data.</text>
</comment>
<evidence type="ECO:0000313" key="3">
    <source>
        <dbReference type="EMBL" id="MFC3154937.1"/>
    </source>
</evidence>
<accession>A0ABV7HMH9</accession>
<evidence type="ECO:0000256" key="2">
    <source>
        <dbReference type="SAM" id="Phobius"/>
    </source>
</evidence>
<dbReference type="Pfam" id="PF11216">
    <property type="entry name" value="DUF3012"/>
    <property type="match status" value="1"/>
</dbReference>
<sequence length="98" mass="10302">MSKSLIISLISIVIGVITIAVGLYVLSVTPAPAPAPGAADPFVVMPQVKTPQASEGNSVPSAPAERGSEPWCEQMMNKPDDSWGDADARLFAKNCVYE</sequence>
<evidence type="ECO:0000256" key="1">
    <source>
        <dbReference type="SAM" id="MobiDB-lite"/>
    </source>
</evidence>
<dbReference type="RefSeq" id="WP_382415423.1">
    <property type="nucleotide sequence ID" value="NZ_AP031500.1"/>
</dbReference>
<keyword evidence="2" id="KW-1133">Transmembrane helix</keyword>
<name>A0ABV7HMH9_9GAMM</name>
<dbReference type="InterPro" id="IPR021379">
    <property type="entry name" value="DUF3012"/>
</dbReference>
<dbReference type="Proteomes" id="UP001595548">
    <property type="component" value="Unassembled WGS sequence"/>
</dbReference>
<keyword evidence="2" id="KW-0472">Membrane</keyword>
<proteinExistence type="predicted"/>
<gene>
    <name evidence="3" type="ORF">ACFOEB_06960</name>
</gene>
<keyword evidence="2" id="KW-0812">Transmembrane</keyword>
<organism evidence="3 4">
    <name type="scientific">Gilvimarinus japonicus</name>
    <dbReference type="NCBI Taxonomy" id="1796469"/>
    <lineage>
        <taxon>Bacteria</taxon>
        <taxon>Pseudomonadati</taxon>
        <taxon>Pseudomonadota</taxon>
        <taxon>Gammaproteobacteria</taxon>
        <taxon>Cellvibrionales</taxon>
        <taxon>Cellvibrionaceae</taxon>
        <taxon>Gilvimarinus</taxon>
    </lineage>
</organism>
<dbReference type="EMBL" id="JBHRTL010000006">
    <property type="protein sequence ID" value="MFC3154937.1"/>
    <property type="molecule type" value="Genomic_DNA"/>
</dbReference>
<reference evidence="4" key="1">
    <citation type="journal article" date="2019" name="Int. J. Syst. Evol. Microbiol.">
        <title>The Global Catalogue of Microorganisms (GCM) 10K type strain sequencing project: providing services to taxonomists for standard genome sequencing and annotation.</title>
        <authorList>
            <consortium name="The Broad Institute Genomics Platform"/>
            <consortium name="The Broad Institute Genome Sequencing Center for Infectious Disease"/>
            <person name="Wu L."/>
            <person name="Ma J."/>
        </authorList>
    </citation>
    <scope>NUCLEOTIDE SEQUENCE [LARGE SCALE GENOMIC DNA]</scope>
    <source>
        <strain evidence="4">KCTC 52141</strain>
    </source>
</reference>
<protein>
    <submittedName>
        <fullName evidence="3">DUF3012 domain-containing protein</fullName>
    </submittedName>
</protein>
<keyword evidence="4" id="KW-1185">Reference proteome</keyword>
<feature type="compositionally biased region" description="Polar residues" evidence="1">
    <location>
        <begin position="50"/>
        <end position="60"/>
    </location>
</feature>
<evidence type="ECO:0000313" key="4">
    <source>
        <dbReference type="Proteomes" id="UP001595548"/>
    </source>
</evidence>